<protein>
    <submittedName>
        <fullName evidence="1">Uncharacterized protein</fullName>
    </submittedName>
</protein>
<evidence type="ECO:0000313" key="2">
    <source>
        <dbReference type="Proteomes" id="UP001054837"/>
    </source>
</evidence>
<dbReference type="AlphaFoldDB" id="A0AAV4SBP7"/>
<dbReference type="EMBL" id="BPLQ01007511">
    <property type="protein sequence ID" value="GIY30546.1"/>
    <property type="molecule type" value="Genomic_DNA"/>
</dbReference>
<reference evidence="1 2" key="1">
    <citation type="submission" date="2021-06" db="EMBL/GenBank/DDBJ databases">
        <title>Caerostris darwini draft genome.</title>
        <authorList>
            <person name="Kono N."/>
            <person name="Arakawa K."/>
        </authorList>
    </citation>
    <scope>NUCLEOTIDE SEQUENCE [LARGE SCALE GENOMIC DNA]</scope>
</reference>
<name>A0AAV4SBP7_9ARAC</name>
<comment type="caution">
    <text evidence="1">The sequence shown here is derived from an EMBL/GenBank/DDBJ whole genome shotgun (WGS) entry which is preliminary data.</text>
</comment>
<organism evidence="1 2">
    <name type="scientific">Caerostris darwini</name>
    <dbReference type="NCBI Taxonomy" id="1538125"/>
    <lineage>
        <taxon>Eukaryota</taxon>
        <taxon>Metazoa</taxon>
        <taxon>Ecdysozoa</taxon>
        <taxon>Arthropoda</taxon>
        <taxon>Chelicerata</taxon>
        <taxon>Arachnida</taxon>
        <taxon>Araneae</taxon>
        <taxon>Araneomorphae</taxon>
        <taxon>Entelegynae</taxon>
        <taxon>Araneoidea</taxon>
        <taxon>Araneidae</taxon>
        <taxon>Caerostris</taxon>
    </lineage>
</organism>
<evidence type="ECO:0000313" key="1">
    <source>
        <dbReference type="EMBL" id="GIY30546.1"/>
    </source>
</evidence>
<keyword evidence="2" id="KW-1185">Reference proteome</keyword>
<accession>A0AAV4SBP7</accession>
<gene>
    <name evidence="1" type="ORF">CDAR_495641</name>
</gene>
<dbReference type="Proteomes" id="UP001054837">
    <property type="component" value="Unassembled WGS sequence"/>
</dbReference>
<proteinExistence type="predicted"/>
<sequence>MIARALSLPETLLILLINEIEEAISRDVMASLFLFSTTLGLLAAACNIYPYGQFAHPLEGPIGILYGICDPSKQEIKPMRYEYQNADKFGFATIGYKRKKFNRDKILD</sequence>